<dbReference type="OrthoDB" id="9828061at2"/>
<proteinExistence type="predicted"/>
<sequence>MNPEQQSPWQWTQDGPQLDFARAFARFRGVLESAWTSPEGGAAVAETFARCAEAMQEPLQAPEAAERIAQSFATYHEALRAATLTPEVRRMVREALHEYVADLIKAWAAVPPDNMAAADLAAIAQSMSWIASVAVDIENA</sequence>
<evidence type="ECO:0000313" key="1">
    <source>
        <dbReference type="EMBL" id="PZV34679.1"/>
    </source>
</evidence>
<dbReference type="Proteomes" id="UP000248616">
    <property type="component" value="Unassembled WGS sequence"/>
</dbReference>
<dbReference type="EMBL" id="MZXV01000070">
    <property type="protein sequence ID" value="PZV34679.1"/>
    <property type="molecule type" value="Genomic_DNA"/>
</dbReference>
<accession>A0A2W7CLL9</accession>
<dbReference type="RefSeq" id="WP_111547995.1">
    <property type="nucleotide sequence ID" value="NZ_MZXV01000070.1"/>
</dbReference>
<evidence type="ECO:0000313" key="2">
    <source>
        <dbReference type="Proteomes" id="UP000248616"/>
    </source>
</evidence>
<keyword evidence="2" id="KW-1185">Reference proteome</keyword>
<reference evidence="2" key="1">
    <citation type="submission" date="2017-03" db="EMBL/GenBank/DDBJ databases">
        <authorList>
            <person name="Safronova V.I."/>
            <person name="Sazanova A.L."/>
            <person name="Chirak E.R."/>
        </authorList>
    </citation>
    <scope>NUCLEOTIDE SEQUENCE [LARGE SCALE GENOMIC DNA]</scope>
    <source>
        <strain evidence="2">Ach-343</strain>
    </source>
</reference>
<name>A0A2W7CLL9_9HYPH</name>
<dbReference type="AlphaFoldDB" id="A0A2W7CLL9"/>
<comment type="caution">
    <text evidence="1">The sequence shown here is derived from an EMBL/GenBank/DDBJ whole genome shotgun (WGS) entry which is preliminary data.</text>
</comment>
<organism evidence="1 2">
    <name type="scientific">Mesorhizobium kowhaii</name>
    <dbReference type="NCBI Taxonomy" id="1300272"/>
    <lineage>
        <taxon>Bacteria</taxon>
        <taxon>Pseudomonadati</taxon>
        <taxon>Pseudomonadota</taxon>
        <taxon>Alphaproteobacteria</taxon>
        <taxon>Hyphomicrobiales</taxon>
        <taxon>Phyllobacteriaceae</taxon>
        <taxon>Mesorhizobium</taxon>
    </lineage>
</organism>
<gene>
    <name evidence="1" type="ORF">B5V02_31730</name>
</gene>
<protein>
    <submittedName>
        <fullName evidence="1">Uncharacterized protein</fullName>
    </submittedName>
</protein>